<dbReference type="HOGENOM" id="CLU_200530_0_0_5"/>
<feature type="domain" description="Transposase DDE" evidence="1">
    <location>
        <begin position="18"/>
        <end position="71"/>
    </location>
</feature>
<evidence type="ECO:0000313" key="2">
    <source>
        <dbReference type="EMBL" id="AGK56979.1"/>
    </source>
</evidence>
<proteinExistence type="predicted"/>
<dbReference type="Proteomes" id="UP000005952">
    <property type="component" value="Chromosome"/>
</dbReference>
<dbReference type="eggNOG" id="COG3666">
    <property type="taxonomic scope" value="Bacteria"/>
</dbReference>
<protein>
    <submittedName>
        <fullName evidence="2">Transposase</fullName>
    </submittedName>
</protein>
<sequence>MNRWEHEGVIEEMQRRLDAGNAMTVRRRTVEHTFGTIKAWMGYTHFLTRGLERMKAEMSLCVLAYNIKRMISIMGV</sequence>
<dbReference type="PANTHER" id="PTHR33408:SF4">
    <property type="entry name" value="TRANSPOSASE DDE DOMAIN-CONTAINING PROTEIN"/>
    <property type="match status" value="1"/>
</dbReference>
<reference evidence="2 3" key="1">
    <citation type="journal article" date="2013" name="Genome Announc.">
        <title>Genome sequences for three denitrifying bacterial strains isolated from a uranium- and nitrate-contaminated subsurface environment.</title>
        <authorList>
            <person name="Venkatramanan R."/>
            <person name="Prakash O."/>
            <person name="Woyke T."/>
            <person name="Chain P."/>
            <person name="Goodwin L.A."/>
            <person name="Watson D."/>
            <person name="Brooks S."/>
            <person name="Kostka J.E."/>
            <person name="Green S.J."/>
        </authorList>
    </citation>
    <scope>NUCLEOTIDE SEQUENCE [LARGE SCALE GENOMIC DNA]</scope>
    <source>
        <strain evidence="2 3">1NES1</strain>
    </source>
</reference>
<name>N0B0M0_9HYPH</name>
<dbReference type="Pfam" id="PF13751">
    <property type="entry name" value="DDE_Tnp_1_6"/>
    <property type="match status" value="1"/>
</dbReference>
<organism evidence="2 3">
    <name type="scientific">Hyphomicrobium denitrificans 1NES1</name>
    <dbReference type="NCBI Taxonomy" id="670307"/>
    <lineage>
        <taxon>Bacteria</taxon>
        <taxon>Pseudomonadati</taxon>
        <taxon>Pseudomonadota</taxon>
        <taxon>Alphaproteobacteria</taxon>
        <taxon>Hyphomicrobiales</taxon>
        <taxon>Hyphomicrobiaceae</taxon>
        <taxon>Hyphomicrobium</taxon>
    </lineage>
</organism>
<gene>
    <name evidence="2" type="ORF">HYPDE_26493</name>
</gene>
<evidence type="ECO:0000259" key="1">
    <source>
        <dbReference type="Pfam" id="PF13751"/>
    </source>
</evidence>
<dbReference type="OrthoDB" id="9774608at2"/>
<accession>N0B0M0</accession>
<keyword evidence="3" id="KW-1185">Reference proteome</keyword>
<dbReference type="AlphaFoldDB" id="N0B0M0"/>
<dbReference type="KEGG" id="hdt:HYPDE_26493"/>
<dbReference type="EMBL" id="CP005587">
    <property type="protein sequence ID" value="AGK56979.1"/>
    <property type="molecule type" value="Genomic_DNA"/>
</dbReference>
<evidence type="ECO:0000313" key="3">
    <source>
        <dbReference type="Proteomes" id="UP000005952"/>
    </source>
</evidence>
<dbReference type="InterPro" id="IPR025668">
    <property type="entry name" value="Tnp_DDE_dom"/>
</dbReference>
<dbReference type="PANTHER" id="PTHR33408">
    <property type="entry name" value="TRANSPOSASE"/>
    <property type="match status" value="1"/>
</dbReference>